<dbReference type="EMBL" id="CP098611">
    <property type="protein sequence ID" value="USR90545.1"/>
    <property type="molecule type" value="Genomic_DNA"/>
</dbReference>
<dbReference type="Gene3D" id="1.10.600.10">
    <property type="entry name" value="Farnesyl Diphosphate Synthase"/>
    <property type="match status" value="1"/>
</dbReference>
<keyword evidence="2" id="KW-1185">Reference proteome</keyword>
<reference evidence="1" key="1">
    <citation type="submission" date="2022-06" db="EMBL/GenBank/DDBJ databases">
        <title>Genome sequence of Phormidium yuhuli AB48 isolated from an industrial photobioreactor environment.</title>
        <authorList>
            <person name="Qiu Y."/>
            <person name="Noonan A.J.C."/>
            <person name="Dofher K."/>
            <person name="Koch M."/>
            <person name="Kieft B."/>
            <person name="Lin X."/>
            <person name="Ziels R.M."/>
            <person name="Hallam S.J."/>
        </authorList>
    </citation>
    <scope>NUCLEOTIDE SEQUENCE</scope>
    <source>
        <strain evidence="1">AB48</strain>
    </source>
</reference>
<dbReference type="InterPro" id="IPR008949">
    <property type="entry name" value="Isoprenoid_synthase_dom_sf"/>
</dbReference>
<dbReference type="InterPro" id="IPR044844">
    <property type="entry name" value="Trans_IPPS_euk-type"/>
</dbReference>
<dbReference type="SUPFAM" id="SSF48576">
    <property type="entry name" value="Terpenoid synthases"/>
    <property type="match status" value="1"/>
</dbReference>
<protein>
    <submittedName>
        <fullName evidence="1">Phytoene/squalene synthase family protein</fullName>
    </submittedName>
</protein>
<dbReference type="PANTHER" id="PTHR11626:SF2">
    <property type="entry name" value="SQUALENE SYNTHASE"/>
    <property type="match status" value="1"/>
</dbReference>
<dbReference type="Proteomes" id="UP001056708">
    <property type="component" value="Chromosome"/>
</dbReference>
<dbReference type="RefSeq" id="WP_252662573.1">
    <property type="nucleotide sequence ID" value="NZ_CP098611.1"/>
</dbReference>
<evidence type="ECO:0000313" key="1">
    <source>
        <dbReference type="EMBL" id="USR90545.1"/>
    </source>
</evidence>
<proteinExistence type="predicted"/>
<sequence length="269" mass="30225">MNWHYDALEVLKQTSRTFYIPIVQLPGNLQEAVTSAYLCMRAIDEIEDHPSLENATKAHLLRSLSLHLQTGTGDNDHFTPDWGDCYDDLPEVTLRVNDWAKLAPDSIAPRIWDATAAMADRMAIWAERNWTVNTVADLDSYTFSVAGAVGLLLSDLWAWYDNTQTNRMDAIGFGRGLQTVNILRNHREDKARGVDFFPDGWTASQMQAYARHNLEFAERYTQSLPKGPALDFCRIPLVLAQGTLKTLALGKPKLSRDDVMQLIGQVSNG</sequence>
<organism evidence="1 2">
    <name type="scientific">Phormidium yuhuli AB48</name>
    <dbReference type="NCBI Taxonomy" id="2940671"/>
    <lineage>
        <taxon>Bacteria</taxon>
        <taxon>Bacillati</taxon>
        <taxon>Cyanobacteriota</taxon>
        <taxon>Cyanophyceae</taxon>
        <taxon>Oscillatoriophycideae</taxon>
        <taxon>Oscillatoriales</taxon>
        <taxon>Oscillatoriaceae</taxon>
        <taxon>Phormidium</taxon>
        <taxon>Phormidium yuhuli</taxon>
    </lineage>
</organism>
<evidence type="ECO:0000313" key="2">
    <source>
        <dbReference type="Proteomes" id="UP001056708"/>
    </source>
</evidence>
<gene>
    <name evidence="1" type="ORF">NEA10_17180</name>
</gene>
<accession>A0ABY5ANG6</accession>
<dbReference type="InterPro" id="IPR002060">
    <property type="entry name" value="Squ/phyt_synthse"/>
</dbReference>
<name>A0ABY5ANG6_9CYAN</name>
<dbReference type="Pfam" id="PF00494">
    <property type="entry name" value="SQS_PSY"/>
    <property type="match status" value="1"/>
</dbReference>
<dbReference type="PANTHER" id="PTHR11626">
    <property type="entry name" value="FARNESYL-DIPHOSPHATE FARNESYLTRANSFERASE"/>
    <property type="match status" value="1"/>
</dbReference>